<dbReference type="AlphaFoldDB" id="A0A6A4T903"/>
<evidence type="ECO:0000313" key="2">
    <source>
        <dbReference type="Proteomes" id="UP000438429"/>
    </source>
</evidence>
<reference evidence="1 2" key="1">
    <citation type="submission" date="2019-06" db="EMBL/GenBank/DDBJ databases">
        <title>Draft genomes of female and male turbot (Scophthalmus maximus).</title>
        <authorList>
            <person name="Xu H."/>
            <person name="Xu X.-W."/>
            <person name="Shao C."/>
            <person name="Chen S."/>
        </authorList>
    </citation>
    <scope>NUCLEOTIDE SEQUENCE [LARGE SCALE GENOMIC DNA]</scope>
    <source>
        <strain evidence="1">Ysfricsl-2016a</strain>
        <tissue evidence="1">Blood</tissue>
    </source>
</reference>
<name>A0A6A4T903_SCOMX</name>
<organism evidence="1 2">
    <name type="scientific">Scophthalmus maximus</name>
    <name type="common">Turbot</name>
    <name type="synonym">Psetta maxima</name>
    <dbReference type="NCBI Taxonomy" id="52904"/>
    <lineage>
        <taxon>Eukaryota</taxon>
        <taxon>Metazoa</taxon>
        <taxon>Chordata</taxon>
        <taxon>Craniata</taxon>
        <taxon>Vertebrata</taxon>
        <taxon>Euteleostomi</taxon>
        <taxon>Actinopterygii</taxon>
        <taxon>Neopterygii</taxon>
        <taxon>Teleostei</taxon>
        <taxon>Neoteleostei</taxon>
        <taxon>Acanthomorphata</taxon>
        <taxon>Carangaria</taxon>
        <taxon>Pleuronectiformes</taxon>
        <taxon>Pleuronectoidei</taxon>
        <taxon>Scophthalmidae</taxon>
        <taxon>Scophthalmus</taxon>
    </lineage>
</organism>
<comment type="caution">
    <text evidence="1">The sequence shown here is derived from an EMBL/GenBank/DDBJ whole genome shotgun (WGS) entry which is preliminary data.</text>
</comment>
<dbReference type="EMBL" id="VEVO01000005">
    <property type="protein sequence ID" value="KAF0042553.1"/>
    <property type="molecule type" value="Genomic_DNA"/>
</dbReference>
<proteinExistence type="predicted"/>
<evidence type="ECO:0000313" key="1">
    <source>
        <dbReference type="EMBL" id="KAF0042553.1"/>
    </source>
</evidence>
<dbReference type="Proteomes" id="UP000438429">
    <property type="component" value="Unassembled WGS sequence"/>
</dbReference>
<gene>
    <name evidence="1" type="ORF">F2P81_006085</name>
</gene>
<accession>A0A6A4T903</accession>
<protein>
    <submittedName>
        <fullName evidence="1">Uncharacterized protein</fullName>
    </submittedName>
</protein>
<sequence length="108" mass="12028">MGVLCLCVDDDKQGKWDAEAYFDSMVVSEPFNTMYSPATHGHRISQSFAQASINSHRPRMVDGSGEGSGHRWTRHAASPGLRFDNFDFIDIVPEGGDLWRGEAHTRDS</sequence>